<name>A0A2A9MBH9_BESBE</name>
<accession>A0A2A9MBH9</accession>
<dbReference type="PANTHER" id="PTHR12794:SF0">
    <property type="entry name" value="GEM-ASSOCIATED PROTEIN 2"/>
    <property type="match status" value="1"/>
</dbReference>
<dbReference type="GO" id="GO:0000387">
    <property type="term" value="P:spliceosomal snRNP assembly"/>
    <property type="evidence" value="ECO:0007669"/>
    <property type="project" value="InterPro"/>
</dbReference>
<evidence type="ECO:0000313" key="2">
    <source>
        <dbReference type="EMBL" id="PFH34574.1"/>
    </source>
</evidence>
<reference evidence="2 3" key="1">
    <citation type="submission" date="2017-09" db="EMBL/GenBank/DDBJ databases">
        <title>Genome sequencing of Besnoitia besnoiti strain Bb-Ger1.</title>
        <authorList>
            <person name="Schares G."/>
            <person name="Venepally P."/>
            <person name="Lorenzi H.A."/>
        </authorList>
    </citation>
    <scope>NUCLEOTIDE SEQUENCE [LARGE SCALE GENOMIC DNA]</scope>
    <source>
        <strain evidence="2 3">Bb-Ger1</strain>
    </source>
</reference>
<dbReference type="RefSeq" id="XP_029218583.1">
    <property type="nucleotide sequence ID" value="XM_029365000.1"/>
</dbReference>
<dbReference type="EMBL" id="NWUJ01000006">
    <property type="protein sequence ID" value="PFH34574.1"/>
    <property type="molecule type" value="Genomic_DNA"/>
</dbReference>
<dbReference type="GO" id="GO:0005634">
    <property type="term" value="C:nucleus"/>
    <property type="evidence" value="ECO:0007669"/>
    <property type="project" value="TreeGrafter"/>
</dbReference>
<dbReference type="VEuPathDB" id="ToxoDB:BESB_066070"/>
<dbReference type="OrthoDB" id="330651at2759"/>
<dbReference type="InterPro" id="IPR035426">
    <property type="entry name" value="Gemin2/Brr1"/>
</dbReference>
<gene>
    <name evidence="2" type="ORF">BESB_066070</name>
</gene>
<protein>
    <submittedName>
        <fullName evidence="2">Uncharacterized protein</fullName>
    </submittedName>
</protein>
<dbReference type="Gene3D" id="1.20.58.1070">
    <property type="match status" value="1"/>
</dbReference>
<organism evidence="2 3">
    <name type="scientific">Besnoitia besnoiti</name>
    <name type="common">Apicomplexan protozoan</name>
    <dbReference type="NCBI Taxonomy" id="94643"/>
    <lineage>
        <taxon>Eukaryota</taxon>
        <taxon>Sar</taxon>
        <taxon>Alveolata</taxon>
        <taxon>Apicomplexa</taxon>
        <taxon>Conoidasida</taxon>
        <taxon>Coccidia</taxon>
        <taxon>Eucoccidiorida</taxon>
        <taxon>Eimeriorina</taxon>
        <taxon>Sarcocystidae</taxon>
        <taxon>Besnoitia</taxon>
    </lineage>
</organism>
<dbReference type="KEGG" id="bbes:BESB_066070"/>
<dbReference type="Pfam" id="PF04938">
    <property type="entry name" value="SIP1"/>
    <property type="match status" value="1"/>
</dbReference>
<evidence type="ECO:0000256" key="1">
    <source>
        <dbReference type="ARBA" id="ARBA00025758"/>
    </source>
</evidence>
<dbReference type="GeneID" id="40311533"/>
<comment type="caution">
    <text evidence="2">The sequence shown here is derived from an EMBL/GenBank/DDBJ whole genome shotgun (WGS) entry which is preliminary data.</text>
</comment>
<comment type="similarity">
    <text evidence="1">Belongs to the gemin-2 family.</text>
</comment>
<dbReference type="AlphaFoldDB" id="A0A2A9MBH9"/>
<dbReference type="PANTHER" id="PTHR12794">
    <property type="entry name" value="GEMIN2"/>
    <property type="match status" value="1"/>
</dbReference>
<keyword evidence="3" id="KW-1185">Reference proteome</keyword>
<proteinExistence type="inferred from homology"/>
<evidence type="ECO:0000313" key="3">
    <source>
        <dbReference type="Proteomes" id="UP000224006"/>
    </source>
</evidence>
<sequence length="509" mass="54827">MEDDSYGTEGEWMDTLLPQQVLPVSDVSSASGAFCSASDVVAAAASAVAACMDDEVDENLLQPLAEAYLLAVRNEARLLPKVVCASGNSQHAPLSRRDVSGGKGEVANDCQCSAELRQKAVPYSADEAGTICALGDGSASSGHGMWLETRSINGHPHDEAKSPSRSMSFTTGSAVHEGLPNFVAEVDKFAGAPAQARYSAAPTGSSGQCSLTLSGRQGMADNTDMRFMPATQMYGTDSSASADDSEDIDTQEMSYLQKILIMEKKRSAAESSEMAPSLEWSKDSLSAFVALRESLSQEAAPAVQRGVPQAKNGNCQSWDETEWRLYCRCYPPSVEMLARCDNVTLCRVLSLLADDIVLQRRAITRTHVNGRTSENDTAPMRLQRSKCHGQAGCPCCSVEACHLTLQQASWLFGIFLFLDELQAMDADVAFCIQSVRRECESARRRLARNFQARRKADMIGAAAGVAEERKIDSVAREVRGGSAVERSEGSLLAALNLLILVTGDFFKQK</sequence>
<dbReference type="GO" id="GO:0032797">
    <property type="term" value="C:SMN complex"/>
    <property type="evidence" value="ECO:0007669"/>
    <property type="project" value="TreeGrafter"/>
</dbReference>
<dbReference type="Proteomes" id="UP000224006">
    <property type="component" value="Chromosome VI"/>
</dbReference>